<gene>
    <name evidence="2" type="ORF">KL86SPO_31085</name>
</gene>
<evidence type="ECO:0000313" key="2">
    <source>
        <dbReference type="EMBL" id="SCM80907.1"/>
    </source>
</evidence>
<dbReference type="RefSeq" id="WP_288184098.1">
    <property type="nucleotide sequence ID" value="NZ_LT608335.1"/>
</dbReference>
<keyword evidence="2" id="KW-0808">Transferase</keyword>
<evidence type="ECO:0000259" key="1">
    <source>
        <dbReference type="PROSITE" id="PS51186"/>
    </source>
</evidence>
<reference evidence="2" key="1">
    <citation type="submission" date="2016-08" db="EMBL/GenBank/DDBJ databases">
        <authorList>
            <person name="Seilhamer J.J."/>
        </authorList>
    </citation>
    <scope>NUCLEOTIDE SEQUENCE</scope>
    <source>
        <strain evidence="2">86</strain>
    </source>
</reference>
<dbReference type="AlphaFoldDB" id="A0A212LTS5"/>
<sequence>MIRLLTAGDMHEVSIYLERNYLETVSLGGNLERCGIENDHMSRRSGDYYGYFAAGRLRGILTFFNLGSVIPHFEVPEAVGEFASLMRLRRWKVMAGVKRVAEPLCQAQAKPVLAYEDSHYLANYAIKPRTLPESLAIAEVETVDRMLALRFIVEAYRLGFQRRFNQELAVKLIHDRSPEEAIVFLLAGGVPQALAMVQAVTGQVHQIGGVYTREGSRGRGYCQALVSTLCQRSKSYGKIPVLMVQRDNIPAVRAYESIGFTYVTDYLIAKF</sequence>
<accession>A0A212LTS5</accession>
<dbReference type="InterPro" id="IPR016181">
    <property type="entry name" value="Acyl_CoA_acyltransferase"/>
</dbReference>
<feature type="domain" description="N-acetyltransferase" evidence="1">
    <location>
        <begin position="135"/>
        <end position="271"/>
    </location>
</feature>
<dbReference type="InterPro" id="IPR000182">
    <property type="entry name" value="GNAT_dom"/>
</dbReference>
<dbReference type="Gene3D" id="3.40.630.30">
    <property type="match status" value="1"/>
</dbReference>
<dbReference type="GO" id="GO:0016747">
    <property type="term" value="F:acyltransferase activity, transferring groups other than amino-acyl groups"/>
    <property type="evidence" value="ECO:0007669"/>
    <property type="project" value="InterPro"/>
</dbReference>
<dbReference type="EMBL" id="FMJE01000003">
    <property type="protein sequence ID" value="SCM80907.1"/>
    <property type="molecule type" value="Genomic_DNA"/>
</dbReference>
<dbReference type="PROSITE" id="PS51186">
    <property type="entry name" value="GNAT"/>
    <property type="match status" value="1"/>
</dbReference>
<dbReference type="SUPFAM" id="SSF55729">
    <property type="entry name" value="Acyl-CoA N-acyltransferases (Nat)"/>
    <property type="match status" value="1"/>
</dbReference>
<name>A0A212LTS5_9FIRM</name>
<organism evidence="2">
    <name type="scientific">uncultured Sporomusa sp</name>
    <dbReference type="NCBI Taxonomy" id="307249"/>
    <lineage>
        <taxon>Bacteria</taxon>
        <taxon>Bacillati</taxon>
        <taxon>Bacillota</taxon>
        <taxon>Negativicutes</taxon>
        <taxon>Selenomonadales</taxon>
        <taxon>Sporomusaceae</taxon>
        <taxon>Sporomusa</taxon>
        <taxon>environmental samples</taxon>
    </lineage>
</organism>
<dbReference type="Pfam" id="PF00583">
    <property type="entry name" value="Acetyltransf_1"/>
    <property type="match status" value="1"/>
</dbReference>
<proteinExistence type="predicted"/>
<protein>
    <submittedName>
        <fullName evidence="2">Putative acetyltransferase</fullName>
    </submittedName>
</protein>